<dbReference type="PANTHER" id="PTHR12526">
    <property type="entry name" value="GLYCOSYLTRANSFERASE"/>
    <property type="match status" value="1"/>
</dbReference>
<evidence type="ECO:0000313" key="6">
    <source>
        <dbReference type="Proteomes" id="UP001171620"/>
    </source>
</evidence>
<evidence type="ECO:0000259" key="3">
    <source>
        <dbReference type="Pfam" id="PF13524"/>
    </source>
</evidence>
<feature type="domain" description="Glycosyltransferase subfamily 4-like N-terminal" evidence="4">
    <location>
        <begin position="351"/>
        <end position="546"/>
    </location>
</feature>
<dbReference type="GO" id="GO:0016757">
    <property type="term" value="F:glycosyltransferase activity"/>
    <property type="evidence" value="ECO:0007669"/>
    <property type="project" value="UniProtKB-KW"/>
</dbReference>
<proteinExistence type="predicted"/>
<dbReference type="Proteomes" id="UP001171620">
    <property type="component" value="Unassembled WGS sequence"/>
</dbReference>
<evidence type="ECO:0000313" key="5">
    <source>
        <dbReference type="EMBL" id="MDN7795584.1"/>
    </source>
</evidence>
<dbReference type="Pfam" id="PF13524">
    <property type="entry name" value="Glyco_trans_1_2"/>
    <property type="match status" value="1"/>
</dbReference>
<name>A0AAW7T0R8_BURVI</name>
<comment type="caution">
    <text evidence="5">The sequence shown here is derived from an EMBL/GenBank/DDBJ whole genome shotgun (WGS) entry which is preliminary data.</text>
</comment>
<dbReference type="AlphaFoldDB" id="A0AAW7T0R8"/>
<gene>
    <name evidence="5" type="ORF">QZM33_11630</name>
</gene>
<dbReference type="Pfam" id="PF13692">
    <property type="entry name" value="Glyco_trans_1_4"/>
    <property type="match status" value="1"/>
</dbReference>
<sequence length="811" mass="90955">MKPPKFRILLYDTKYRNPNHYICLAILGALKRHPDVEFVAKADPLNAMSIAIEQRCNLFIAFDGEELNTSLCAQLARVCGRAVLWVTEDPYELSVNVRNAKLFDLIFTNDSSSVAAYGLKGVHLPLAGAVEFHSIAPLPPTQALRYELFFAGTAWPNRSTFLRSVLKHIPTEWNCKIALPTNPFLPTHGLDLPESSLLWRTSPIDFARFVNRSAITLMLPRVFSASGGREYAETPPPRLFEAALAGGVQMVHDSLAEVDQSFRPGQEIVLFSSEQDFLEKATGLVNDRSYRNAIAEAAYSRAREFHTYDNRVNAILDKAIGIPAKQVQRQSIARKTLLFVTHNIPSRGNFGGVEVYLDRLKGALGADWNVLFYAPDMTGRQQSAHVLSCDYDEIQHYTFSQSYSPALLTCEERERAFRQVLHEQRVDFVHFHHFIGHVPSLVYVAAQMGVSTAFTAHDYFGVCNEFNLISFKNEFCGAPDVSISQCDTCLWNKRHIASGSQAQRRAFWDDIFRHVNLLVFNTEYSRDTYARIYPAVRQHPRLRVLPVPIPDGEVRHKSGYTTPLKIALLGNVTFQKGGEVLARALPMLAAAPVEFHIFGRVDAQYAGFANRDKHPNVVVHGAYTPNALPNALRECDVSLHISIWPETYCLTLSEAWQLGIVPIVTDIGALGERVRHMVNGLKVRPDSEGSLIDAIYLLQNSPDLLDSLRAGISSMLFSELRNHSAEIRAEYCELLATAPAPITSTADITHTPIRELGIVLQSASWQRGGPVQPIIGRSSYLEQAKRLRYFYRSNGMGPTLRLLANRIRIRR</sequence>
<organism evidence="5 6">
    <name type="scientific">Burkholderia vietnamiensis</name>
    <dbReference type="NCBI Taxonomy" id="60552"/>
    <lineage>
        <taxon>Bacteria</taxon>
        <taxon>Pseudomonadati</taxon>
        <taxon>Pseudomonadota</taxon>
        <taxon>Betaproteobacteria</taxon>
        <taxon>Burkholderiales</taxon>
        <taxon>Burkholderiaceae</taxon>
        <taxon>Burkholderia</taxon>
        <taxon>Burkholderia cepacia complex</taxon>
    </lineage>
</organism>
<keyword evidence="1 5" id="KW-0328">Glycosyltransferase</keyword>
<dbReference type="RefSeq" id="WP_080957703.1">
    <property type="nucleotide sequence ID" value="NZ_CAJZAN010000201.1"/>
</dbReference>
<dbReference type="SUPFAM" id="SSF53756">
    <property type="entry name" value="UDP-Glycosyltransferase/glycogen phosphorylase"/>
    <property type="match status" value="1"/>
</dbReference>
<dbReference type="InterPro" id="IPR055259">
    <property type="entry name" value="YkvP/CgeB_Glyco_trans-like"/>
</dbReference>
<dbReference type="EC" id="2.4.-.-" evidence="5"/>
<dbReference type="InterPro" id="IPR028098">
    <property type="entry name" value="Glyco_trans_4-like_N"/>
</dbReference>
<evidence type="ECO:0000256" key="1">
    <source>
        <dbReference type="ARBA" id="ARBA00022676"/>
    </source>
</evidence>
<dbReference type="EMBL" id="JAUJRV010000006">
    <property type="protein sequence ID" value="MDN7795584.1"/>
    <property type="molecule type" value="Genomic_DNA"/>
</dbReference>
<evidence type="ECO:0000259" key="4">
    <source>
        <dbReference type="Pfam" id="PF13579"/>
    </source>
</evidence>
<feature type="domain" description="Spore protein YkvP/CgeB glycosyl transferase-like" evidence="3">
    <location>
        <begin position="202"/>
        <end position="317"/>
    </location>
</feature>
<keyword evidence="2 5" id="KW-0808">Transferase</keyword>
<accession>A0AAW7T0R8</accession>
<dbReference type="Gene3D" id="3.40.50.2000">
    <property type="entry name" value="Glycogen Phosphorylase B"/>
    <property type="match status" value="2"/>
</dbReference>
<evidence type="ECO:0000256" key="2">
    <source>
        <dbReference type="ARBA" id="ARBA00022679"/>
    </source>
</evidence>
<dbReference type="PANTHER" id="PTHR12526:SF510">
    <property type="entry name" value="D-INOSITOL 3-PHOSPHATE GLYCOSYLTRANSFERASE"/>
    <property type="match status" value="1"/>
</dbReference>
<protein>
    <submittedName>
        <fullName evidence="5">Glycosyltransferase</fullName>
        <ecNumber evidence="5">2.4.-.-</ecNumber>
    </submittedName>
</protein>
<dbReference type="Pfam" id="PF13579">
    <property type="entry name" value="Glyco_trans_4_4"/>
    <property type="match status" value="1"/>
</dbReference>
<reference evidence="5" key="1">
    <citation type="submission" date="2023-07" db="EMBL/GenBank/DDBJ databases">
        <title>A collection of bacterial strains from the Burkholderia cepacia Research Laboratory and Repository.</title>
        <authorList>
            <person name="Lipuma J."/>
            <person name="Spilker T."/>
            <person name="Caverly L."/>
        </authorList>
    </citation>
    <scope>NUCLEOTIDE SEQUENCE</scope>
    <source>
        <strain evidence="5">AU44268</strain>
    </source>
</reference>